<name>A0A1J1C5W4_CALAY</name>
<accession>A0A1J1C5W4</accession>
<evidence type="ECO:0000313" key="1">
    <source>
        <dbReference type="EMBL" id="APF17280.1"/>
    </source>
</evidence>
<dbReference type="AlphaFoldDB" id="A0A1J1C5W4"/>
<protein>
    <submittedName>
        <fullName evidence="1">Uncharacterized protein</fullName>
    </submittedName>
</protein>
<organism evidence="1 2">
    <name type="scientific">Caldithrix abyssi DSM 13497</name>
    <dbReference type="NCBI Taxonomy" id="880073"/>
    <lineage>
        <taxon>Bacteria</taxon>
        <taxon>Pseudomonadati</taxon>
        <taxon>Calditrichota</taxon>
        <taxon>Calditrichia</taxon>
        <taxon>Calditrichales</taxon>
        <taxon>Calditrichaceae</taxon>
        <taxon>Caldithrix</taxon>
    </lineage>
</organism>
<dbReference type="EMBL" id="CP018099">
    <property type="protein sequence ID" value="APF17280.1"/>
    <property type="molecule type" value="Genomic_DNA"/>
</dbReference>
<reference evidence="1 2" key="1">
    <citation type="submission" date="2016-11" db="EMBL/GenBank/DDBJ databases">
        <title>Genomic analysis of Caldithrix abyssi and proposal of a novel bacterial phylum Caldithrichaeota.</title>
        <authorList>
            <person name="Kublanov I."/>
            <person name="Sigalova O."/>
            <person name="Gavrilov S."/>
            <person name="Lebedinsky A."/>
            <person name="Ivanova N."/>
            <person name="Daum C."/>
            <person name="Reddy T."/>
            <person name="Klenk H.P."/>
            <person name="Goker M."/>
            <person name="Reva O."/>
            <person name="Miroshnichenko M."/>
            <person name="Kyprides N."/>
            <person name="Woyke T."/>
            <person name="Gelfand M."/>
        </authorList>
    </citation>
    <scope>NUCLEOTIDE SEQUENCE [LARGE SCALE GENOMIC DNA]</scope>
    <source>
        <strain evidence="1 2">LF13</strain>
    </source>
</reference>
<dbReference type="KEGG" id="caby:Cabys_529"/>
<gene>
    <name evidence="1" type="ORF">Cabys_529</name>
</gene>
<proteinExistence type="predicted"/>
<dbReference type="Proteomes" id="UP000183868">
    <property type="component" value="Chromosome"/>
</dbReference>
<sequence>MLSSPAFFYSPLPHVIKILEFQGSHRKLSLYLGQLNLKYD</sequence>
<evidence type="ECO:0000313" key="2">
    <source>
        <dbReference type="Proteomes" id="UP000183868"/>
    </source>
</evidence>